<evidence type="ECO:0008006" key="3">
    <source>
        <dbReference type="Google" id="ProtNLM"/>
    </source>
</evidence>
<reference evidence="1 2" key="1">
    <citation type="submission" date="2024-09" db="EMBL/GenBank/DDBJ databases">
        <authorList>
            <person name="Sun Q."/>
            <person name="Mori K."/>
        </authorList>
    </citation>
    <scope>NUCLEOTIDE SEQUENCE [LARGE SCALE GENOMIC DNA]</scope>
    <source>
        <strain evidence="1 2">CECT 8300</strain>
    </source>
</reference>
<sequence length="293" mass="34242">MLKFCKYILGVLLVLISVCLFFDKIFENIYKNGDDLNRIKYITSQKGKHFDIVFLGSSRVVNTIVPDVFDKTLNLNTVNFGIMDAQPMDILTMAKLFESYNITYDTLFIQLDYYFNSLNKSRFLYYELLPYINENDVVDSYYKFEKNYFFLKFVPFYKFAINDAKLGVRAEVAALFKNSNAIIRKNKGFEPLNGSGNTWQRTLPKKIINNNKYIDSLERFKLSNHLNIKYFIAPFRSDTQRMGFVNDLKGELPNLIDFSSVILNDINFKNGYHLNQSGAIEFSELFANYIKNN</sequence>
<evidence type="ECO:0000313" key="2">
    <source>
        <dbReference type="Proteomes" id="UP001589590"/>
    </source>
</evidence>
<keyword evidence="2" id="KW-1185">Reference proteome</keyword>
<dbReference type="EMBL" id="JBHMFA010000009">
    <property type="protein sequence ID" value="MFB9105886.1"/>
    <property type="molecule type" value="Genomic_DNA"/>
</dbReference>
<gene>
    <name evidence="1" type="ORF">ACFFU1_13345</name>
</gene>
<name>A0ABV5H2B9_9FLAO</name>
<protein>
    <recommendedName>
        <fullName evidence="3">DUF1574 domain-containing protein</fullName>
    </recommendedName>
</protein>
<organism evidence="1 2">
    <name type="scientific">Algibacter miyuki</name>
    <dbReference type="NCBI Taxonomy" id="1306933"/>
    <lineage>
        <taxon>Bacteria</taxon>
        <taxon>Pseudomonadati</taxon>
        <taxon>Bacteroidota</taxon>
        <taxon>Flavobacteriia</taxon>
        <taxon>Flavobacteriales</taxon>
        <taxon>Flavobacteriaceae</taxon>
        <taxon>Algibacter</taxon>
    </lineage>
</organism>
<accession>A0ABV5H2B9</accession>
<dbReference type="RefSeq" id="WP_290272300.1">
    <property type="nucleotide sequence ID" value="NZ_JAUFQP010000013.1"/>
</dbReference>
<comment type="caution">
    <text evidence="1">The sequence shown here is derived from an EMBL/GenBank/DDBJ whole genome shotgun (WGS) entry which is preliminary data.</text>
</comment>
<dbReference type="Proteomes" id="UP001589590">
    <property type="component" value="Unassembled WGS sequence"/>
</dbReference>
<proteinExistence type="predicted"/>
<evidence type="ECO:0000313" key="1">
    <source>
        <dbReference type="EMBL" id="MFB9105886.1"/>
    </source>
</evidence>